<dbReference type="Pfam" id="PF13511">
    <property type="entry name" value="DUF4124"/>
    <property type="match status" value="1"/>
</dbReference>
<accession>A0A9D7LLR6</accession>
<comment type="caution">
    <text evidence="3">The sequence shown here is derived from an EMBL/GenBank/DDBJ whole genome shotgun (WGS) entry which is preliminary data.</text>
</comment>
<gene>
    <name evidence="3" type="ORF">IPN75_05835</name>
</gene>
<dbReference type="InterPro" id="IPR025392">
    <property type="entry name" value="DUF4124"/>
</dbReference>
<feature type="chain" id="PRO_5039193412" evidence="1">
    <location>
        <begin position="21"/>
        <end position="185"/>
    </location>
</feature>
<sequence length="185" mass="20060">MKSLNTIWLSLLLVSPSAWAQYRCVENGKTVFTDRPCVAEAKPEVPTGNAPKVIGDSANTAYGTPYGDWRGDAQFQAKINGAVVQDAHTVGPMTISISPQGKVLGIDEQSKCRLKGVASPFVGPNSLSLDVTFSGCQYPGYNKRMNGHLNLSPTQRVAMLTLHGFIVAPFGTKNEIYDIRATMRR</sequence>
<feature type="signal peptide" evidence="1">
    <location>
        <begin position="1"/>
        <end position="20"/>
    </location>
</feature>
<evidence type="ECO:0000313" key="4">
    <source>
        <dbReference type="Proteomes" id="UP000808146"/>
    </source>
</evidence>
<dbReference type="AlphaFoldDB" id="A0A9D7LLR6"/>
<keyword evidence="1" id="KW-0732">Signal</keyword>
<proteinExistence type="predicted"/>
<name>A0A9D7LLR6_9RHOO</name>
<evidence type="ECO:0000259" key="2">
    <source>
        <dbReference type="Pfam" id="PF13511"/>
    </source>
</evidence>
<dbReference type="EMBL" id="JADKBR010000003">
    <property type="protein sequence ID" value="MBK8889936.1"/>
    <property type="molecule type" value="Genomic_DNA"/>
</dbReference>
<feature type="domain" description="DUF4124" evidence="2">
    <location>
        <begin position="9"/>
        <end position="51"/>
    </location>
</feature>
<evidence type="ECO:0000256" key="1">
    <source>
        <dbReference type="SAM" id="SignalP"/>
    </source>
</evidence>
<reference evidence="3" key="1">
    <citation type="submission" date="2020-10" db="EMBL/GenBank/DDBJ databases">
        <title>Connecting structure to function with the recovery of over 1000 high-quality activated sludge metagenome-assembled genomes encoding full-length rRNA genes using long-read sequencing.</title>
        <authorList>
            <person name="Singleton C.M."/>
            <person name="Petriglieri F."/>
            <person name="Kristensen J.M."/>
            <person name="Kirkegaard R.H."/>
            <person name="Michaelsen T.Y."/>
            <person name="Andersen M.H."/>
            <person name="Karst S.M."/>
            <person name="Dueholm M.S."/>
            <person name="Nielsen P.H."/>
            <person name="Albertsen M."/>
        </authorList>
    </citation>
    <scope>NUCLEOTIDE SEQUENCE</scope>
    <source>
        <strain evidence="3">OdNE_18-Q3-R46-58_BAT3C.305</strain>
    </source>
</reference>
<organism evidence="3 4">
    <name type="scientific">Candidatus Dechloromonas phosphorivorans</name>
    <dbReference type="NCBI Taxonomy" id="2899244"/>
    <lineage>
        <taxon>Bacteria</taxon>
        <taxon>Pseudomonadati</taxon>
        <taxon>Pseudomonadota</taxon>
        <taxon>Betaproteobacteria</taxon>
        <taxon>Rhodocyclales</taxon>
        <taxon>Azonexaceae</taxon>
        <taxon>Dechloromonas</taxon>
    </lineage>
</organism>
<protein>
    <submittedName>
        <fullName evidence="3">DUF4124 domain-containing protein</fullName>
    </submittedName>
</protein>
<dbReference type="Proteomes" id="UP000808146">
    <property type="component" value="Unassembled WGS sequence"/>
</dbReference>
<evidence type="ECO:0000313" key="3">
    <source>
        <dbReference type="EMBL" id="MBK8889936.1"/>
    </source>
</evidence>